<dbReference type="AlphaFoldDB" id="A0A6G0U7S1"/>
<gene>
    <name evidence="2" type="ORF">AGLY_000540</name>
</gene>
<feature type="region of interest" description="Disordered" evidence="1">
    <location>
        <begin position="187"/>
        <end position="210"/>
    </location>
</feature>
<feature type="non-terminal residue" evidence="2">
    <location>
        <position position="210"/>
    </location>
</feature>
<evidence type="ECO:0000313" key="3">
    <source>
        <dbReference type="Proteomes" id="UP000475862"/>
    </source>
</evidence>
<sequence>MIGASSNNLSISKQINFDNYLKQNVTIAKAAFILPISSALSSLCSCICKIKKSAKSPFLSSNSFDVFCIQACCVLTLPETFSISPRKADTKELFPEPTVPTTATNCPDETRKFMFDNVGGSVGSPQIHSTVNFLLLQLQNHLLVSKLSLQIDQQVHWVLVTVNENVYFSINSRKNANRNSVRYCTIPQNAKDNQNKNINPEDLNPLARLA</sequence>
<name>A0A6G0U7S1_APHGL</name>
<evidence type="ECO:0000256" key="1">
    <source>
        <dbReference type="SAM" id="MobiDB-lite"/>
    </source>
</evidence>
<feature type="compositionally biased region" description="Polar residues" evidence="1">
    <location>
        <begin position="187"/>
        <end position="198"/>
    </location>
</feature>
<dbReference type="Proteomes" id="UP000475862">
    <property type="component" value="Unassembled WGS sequence"/>
</dbReference>
<accession>A0A6G0U7S1</accession>
<comment type="caution">
    <text evidence="2">The sequence shown here is derived from an EMBL/GenBank/DDBJ whole genome shotgun (WGS) entry which is preliminary data.</text>
</comment>
<proteinExistence type="predicted"/>
<evidence type="ECO:0000313" key="2">
    <source>
        <dbReference type="EMBL" id="KAE9544997.1"/>
    </source>
</evidence>
<dbReference type="EMBL" id="VYZN01000001">
    <property type="protein sequence ID" value="KAE9544997.1"/>
    <property type="molecule type" value="Genomic_DNA"/>
</dbReference>
<organism evidence="2 3">
    <name type="scientific">Aphis glycines</name>
    <name type="common">Soybean aphid</name>
    <dbReference type="NCBI Taxonomy" id="307491"/>
    <lineage>
        <taxon>Eukaryota</taxon>
        <taxon>Metazoa</taxon>
        <taxon>Ecdysozoa</taxon>
        <taxon>Arthropoda</taxon>
        <taxon>Hexapoda</taxon>
        <taxon>Insecta</taxon>
        <taxon>Pterygota</taxon>
        <taxon>Neoptera</taxon>
        <taxon>Paraneoptera</taxon>
        <taxon>Hemiptera</taxon>
        <taxon>Sternorrhyncha</taxon>
        <taxon>Aphidomorpha</taxon>
        <taxon>Aphidoidea</taxon>
        <taxon>Aphididae</taxon>
        <taxon>Aphidini</taxon>
        <taxon>Aphis</taxon>
        <taxon>Aphis</taxon>
    </lineage>
</organism>
<reference evidence="2 3" key="1">
    <citation type="submission" date="2019-08" db="EMBL/GenBank/DDBJ databases">
        <title>The genome of the soybean aphid Biotype 1, its phylome, world population structure and adaptation to the North American continent.</title>
        <authorList>
            <person name="Giordano R."/>
            <person name="Donthu R.K."/>
            <person name="Hernandez A.G."/>
            <person name="Wright C.L."/>
            <person name="Zimin A.V."/>
        </authorList>
    </citation>
    <scope>NUCLEOTIDE SEQUENCE [LARGE SCALE GENOMIC DNA]</scope>
    <source>
        <tissue evidence="2">Whole aphids</tissue>
    </source>
</reference>
<protein>
    <submittedName>
        <fullName evidence="2">Uncharacterized protein</fullName>
    </submittedName>
</protein>
<keyword evidence="3" id="KW-1185">Reference proteome</keyword>